<sequence>MRRKGKYRKGMLHGMSQWVNESKGGVFVACPQKPPRHFHILFYTQYVTMG</sequence>
<name>H5UXE8_ATLHE</name>
<protein>
    <submittedName>
        <fullName evidence="1">Uncharacterized protein</fullName>
    </submittedName>
</protein>
<keyword evidence="2" id="KW-1185">Reference proteome</keyword>
<reference evidence="1 2" key="1">
    <citation type="submission" date="2012-02" db="EMBL/GenBank/DDBJ databases">
        <title>Whole genome shotgun sequence of Escherichia hermannii NBRC 105704.</title>
        <authorList>
            <person name="Yoshida I."/>
            <person name="Hosoyama A."/>
            <person name="Tsuchikane K."/>
            <person name="Katsumata H."/>
            <person name="Yamazaki S."/>
            <person name="Fujita N."/>
        </authorList>
    </citation>
    <scope>NUCLEOTIDE SEQUENCE [LARGE SCALE GENOMIC DNA]</scope>
    <source>
        <strain evidence="1 2">NBRC 105704</strain>
    </source>
</reference>
<organism evidence="1 2">
    <name type="scientific">Atlantibacter hermannii NBRC 105704</name>
    <dbReference type="NCBI Taxonomy" id="1115512"/>
    <lineage>
        <taxon>Bacteria</taxon>
        <taxon>Pseudomonadati</taxon>
        <taxon>Pseudomonadota</taxon>
        <taxon>Gammaproteobacteria</taxon>
        <taxon>Enterobacterales</taxon>
        <taxon>Enterobacteriaceae</taxon>
        <taxon>Atlantibacter</taxon>
    </lineage>
</organism>
<accession>H5UXE8</accession>
<comment type="caution">
    <text evidence="1">The sequence shown here is derived from an EMBL/GenBank/DDBJ whole genome shotgun (WGS) entry which is preliminary data.</text>
</comment>
<dbReference type="Proteomes" id="UP000010297">
    <property type="component" value="Unassembled WGS sequence"/>
</dbReference>
<dbReference type="AlphaFoldDB" id="H5UXE8"/>
<dbReference type="EMBL" id="BAFF01000001">
    <property type="protein sequence ID" value="GAB50579.1"/>
    <property type="molecule type" value="Genomic_DNA"/>
</dbReference>
<proteinExistence type="predicted"/>
<evidence type="ECO:0000313" key="1">
    <source>
        <dbReference type="EMBL" id="GAB50579.1"/>
    </source>
</evidence>
<evidence type="ECO:0000313" key="2">
    <source>
        <dbReference type="Proteomes" id="UP000010297"/>
    </source>
</evidence>
<gene>
    <name evidence="1" type="ORF">EH105704_01_05890</name>
</gene>